<dbReference type="InterPro" id="IPR033304">
    <property type="entry name" value="DLEC1"/>
</dbReference>
<protein>
    <submittedName>
        <fullName evidence="2">Uncharacterized protein</fullName>
    </submittedName>
</protein>
<feature type="non-terminal residue" evidence="2">
    <location>
        <position position="147"/>
    </location>
</feature>
<keyword evidence="3" id="KW-1185">Reference proteome</keyword>
<feature type="region of interest" description="Disordered" evidence="1">
    <location>
        <begin position="102"/>
        <end position="147"/>
    </location>
</feature>
<dbReference type="PANTHER" id="PTHR46348">
    <property type="entry name" value="DELETED IN LUNG AND ESOPHAGEAL CANCER PROTEIN 1"/>
    <property type="match status" value="1"/>
</dbReference>
<dbReference type="EMBL" id="CATNWA010001384">
    <property type="protein sequence ID" value="CAI9540029.1"/>
    <property type="molecule type" value="Genomic_DNA"/>
</dbReference>
<evidence type="ECO:0000313" key="3">
    <source>
        <dbReference type="Proteomes" id="UP001162483"/>
    </source>
</evidence>
<accession>A0ABN9AX12</accession>
<name>A0ABN9AX12_9NEOB</name>
<proteinExistence type="predicted"/>
<reference evidence="2" key="1">
    <citation type="submission" date="2023-05" db="EMBL/GenBank/DDBJ databases">
        <authorList>
            <person name="Stuckert A."/>
        </authorList>
    </citation>
    <scope>NUCLEOTIDE SEQUENCE</scope>
</reference>
<comment type="caution">
    <text evidence="2">The sequence shown here is derived from an EMBL/GenBank/DDBJ whole genome shotgun (WGS) entry which is preliminary data.</text>
</comment>
<feature type="compositionally biased region" description="Basic and acidic residues" evidence="1">
    <location>
        <begin position="137"/>
        <end position="147"/>
    </location>
</feature>
<organism evidence="2 3">
    <name type="scientific">Staurois parvus</name>
    <dbReference type="NCBI Taxonomy" id="386267"/>
    <lineage>
        <taxon>Eukaryota</taxon>
        <taxon>Metazoa</taxon>
        <taxon>Chordata</taxon>
        <taxon>Craniata</taxon>
        <taxon>Vertebrata</taxon>
        <taxon>Euteleostomi</taxon>
        <taxon>Amphibia</taxon>
        <taxon>Batrachia</taxon>
        <taxon>Anura</taxon>
        <taxon>Neobatrachia</taxon>
        <taxon>Ranoidea</taxon>
        <taxon>Ranidae</taxon>
        <taxon>Staurois</taxon>
    </lineage>
</organism>
<dbReference type="Proteomes" id="UP001162483">
    <property type="component" value="Unassembled WGS sequence"/>
</dbReference>
<gene>
    <name evidence="2" type="ORF">SPARVUS_LOCUS1676277</name>
</gene>
<evidence type="ECO:0000313" key="2">
    <source>
        <dbReference type="EMBL" id="CAI9540029.1"/>
    </source>
</evidence>
<evidence type="ECO:0000256" key="1">
    <source>
        <dbReference type="SAM" id="MobiDB-lite"/>
    </source>
</evidence>
<dbReference type="PANTHER" id="PTHR46348:SF1">
    <property type="entry name" value="DELETED IN LUNG AND ESOPHAGEAL CANCER PROTEIN 1"/>
    <property type="match status" value="1"/>
</dbReference>
<sequence>MLDCLKNEGEDTYQNLGLPPVESYFRWCVDNDLLKKHKLISPEDYITDVLPSSKAPKGFSDPSFYKETFCFHQHMSRSPVDDGYCDSSAPDIEVRGLLKASSSSLTLSSTCDAEEQSHKKSSKKTTPSKKWLQKSEMNAEDREAQRA</sequence>